<reference evidence="1 2" key="2">
    <citation type="journal article" date="2022" name="Mol. Ecol. Resour.">
        <title>The genomes of chicory, endive, great burdock and yacon provide insights into Asteraceae paleo-polyploidization history and plant inulin production.</title>
        <authorList>
            <person name="Fan W."/>
            <person name="Wang S."/>
            <person name="Wang H."/>
            <person name="Wang A."/>
            <person name="Jiang F."/>
            <person name="Liu H."/>
            <person name="Zhao H."/>
            <person name="Xu D."/>
            <person name="Zhang Y."/>
        </authorList>
    </citation>
    <scope>NUCLEOTIDE SEQUENCE [LARGE SCALE GENOMIC DNA]</scope>
    <source>
        <strain evidence="2">cv. Punajuju</strain>
        <tissue evidence="1">Leaves</tissue>
    </source>
</reference>
<accession>A0ACB9CT32</accession>
<protein>
    <submittedName>
        <fullName evidence="1">Uncharacterized protein</fullName>
    </submittedName>
</protein>
<reference evidence="2" key="1">
    <citation type="journal article" date="2022" name="Mol. Ecol. Resour.">
        <title>The genomes of chicory, endive, great burdock and yacon provide insights into Asteraceae palaeo-polyploidization history and plant inulin production.</title>
        <authorList>
            <person name="Fan W."/>
            <person name="Wang S."/>
            <person name="Wang H."/>
            <person name="Wang A."/>
            <person name="Jiang F."/>
            <person name="Liu H."/>
            <person name="Zhao H."/>
            <person name="Xu D."/>
            <person name="Zhang Y."/>
        </authorList>
    </citation>
    <scope>NUCLEOTIDE SEQUENCE [LARGE SCALE GENOMIC DNA]</scope>
    <source>
        <strain evidence="2">cv. Punajuju</strain>
    </source>
</reference>
<dbReference type="Proteomes" id="UP001055811">
    <property type="component" value="Linkage Group LG05"/>
</dbReference>
<comment type="caution">
    <text evidence="1">The sequence shown here is derived from an EMBL/GenBank/DDBJ whole genome shotgun (WGS) entry which is preliminary data.</text>
</comment>
<gene>
    <name evidence="1" type="ORF">L2E82_27244</name>
</gene>
<sequence>MGWGGVGWGGVGMAVHIKDHESSQGRLRNRRDYFAPIPETLTETLKNRIYSAMGDEEVMGSASPAPSDHKRKLDELDSEPFEQPPASAESNGNSQSVADGHGDGDGDGDAASTGVSTEDPDVKRPRLEDESDGSVEAAENGHQEEREEEEKEEIIEPSDAIKYADSEDNEEKPDEPLDAVNKESVTDEPHESSMEMHAAKNFVESSKEYHQESGVECQDPTSDIALQVDVSDLKEQSTSADQVTSRRMEVPSNKVGVLIGKGGDTIRTLQYSSGARIQITRDSEADPDSLTRPVELIGSLENINKAERLIKDVIAEAEAGGSPSLVARGYSAHSSGGSGEQVHIQVPNEKVGVIIGKGGETIKNLQTRSGARIQLIPQHLPDGDQSRERTVRVTGDRKQIETAKDLIKEVMDQPTRSSTPSGGNNQQNLRPRGSGNNWGGPRGGHRSQPSGYNNYPPQRGGGGPYPSQNPPYSSPGYGNYPPQKDSYGWDQRPPTHMPEQTGYGYYGGQGGHMGAPPSQPPMHSHGPGPAMGPPPSQVNYNYGPPQDYGQQPPASYPQGYGQGYGEPRYDNQGPGQHYGGQATQPSTYPQNPGYGQQDQYGKPLAYNMPPQQGPYGPPRQQPYPVPSGPTQQPYPQYGAAPAPVNDGYGHSSTAPGGYGQPVSGYGQTGGQQVAPSYAPAGPTGGYGQYPSTQSGYGEQAAPNTGYGYQGGVDQGYGGGQGMGYGAAPPVQPAYSQPAPAPAPAPVPVQPGYDQTGGGYATPQPQAQPQPQAGGYGQYDSSQMYR</sequence>
<proteinExistence type="predicted"/>
<evidence type="ECO:0000313" key="1">
    <source>
        <dbReference type="EMBL" id="KAI3737247.1"/>
    </source>
</evidence>
<evidence type="ECO:0000313" key="2">
    <source>
        <dbReference type="Proteomes" id="UP001055811"/>
    </source>
</evidence>
<dbReference type="EMBL" id="CM042013">
    <property type="protein sequence ID" value="KAI3737247.1"/>
    <property type="molecule type" value="Genomic_DNA"/>
</dbReference>
<name>A0ACB9CT32_CICIN</name>
<organism evidence="1 2">
    <name type="scientific">Cichorium intybus</name>
    <name type="common">Chicory</name>
    <dbReference type="NCBI Taxonomy" id="13427"/>
    <lineage>
        <taxon>Eukaryota</taxon>
        <taxon>Viridiplantae</taxon>
        <taxon>Streptophyta</taxon>
        <taxon>Embryophyta</taxon>
        <taxon>Tracheophyta</taxon>
        <taxon>Spermatophyta</taxon>
        <taxon>Magnoliopsida</taxon>
        <taxon>eudicotyledons</taxon>
        <taxon>Gunneridae</taxon>
        <taxon>Pentapetalae</taxon>
        <taxon>asterids</taxon>
        <taxon>campanulids</taxon>
        <taxon>Asterales</taxon>
        <taxon>Asteraceae</taxon>
        <taxon>Cichorioideae</taxon>
        <taxon>Cichorieae</taxon>
        <taxon>Cichoriinae</taxon>
        <taxon>Cichorium</taxon>
    </lineage>
</organism>
<keyword evidence="2" id="KW-1185">Reference proteome</keyword>